<dbReference type="PANTHER" id="PTHR31362">
    <property type="entry name" value="GLYCOSYLTRANSFERASE STELLO1-RELATED"/>
    <property type="match status" value="1"/>
</dbReference>
<dbReference type="RefSeq" id="WP_169036658.1">
    <property type="nucleotide sequence ID" value="NZ_LANA01000002.1"/>
</dbReference>
<dbReference type="InterPro" id="IPR005049">
    <property type="entry name" value="STL-like"/>
</dbReference>
<protein>
    <submittedName>
        <fullName evidence="1">Uncharacterized protein DUF288</fullName>
    </submittedName>
</protein>
<accession>A0ABX1T236</accession>
<dbReference type="Proteomes" id="UP001166004">
    <property type="component" value="Unassembled WGS sequence"/>
</dbReference>
<keyword evidence="2" id="KW-1185">Reference proteome</keyword>
<sequence>MYPKKTALVITTIASNKNYILRKYAKISLKENINFIIVGDKKSPQKFSLKGANYFSLQQQKSLKFNLAKILPINHYARKNLGYLIAMKKKPEIIIETDDDNIPLKNFFSIKKTTKQKTYISKKNGWVNVYKFFTKKHIWPRGFALEKLNTPLIKKLKLSKIKCPIQQGLADENPDVDAIYRLTRALPIKFNSSKSISLGAGSICPFNSQNTGWLRDAYPLMYLPSFCSFRMTDIWRSFIAQRIAWTCGWSVLFHASTVVQKRNEHDLMKDFKDEVCGYENNLNIMNCLMKLNLKPGIKNIKHNMILCYKELIHINLINKKELKLLKAWFIDLKKVSKNKL</sequence>
<dbReference type="Pfam" id="PF03385">
    <property type="entry name" value="STELLO"/>
    <property type="match status" value="1"/>
</dbReference>
<dbReference type="EMBL" id="LANA01000002">
    <property type="protein sequence ID" value="NMN68168.1"/>
    <property type="molecule type" value="Genomic_DNA"/>
</dbReference>
<proteinExistence type="predicted"/>
<dbReference type="PANTHER" id="PTHR31362:SF0">
    <property type="entry name" value="EXOSTOSIN DOMAIN-CONTAINING PROTEIN-RELATED"/>
    <property type="match status" value="1"/>
</dbReference>
<name>A0ABX1T236_PELUQ</name>
<organism evidence="1 2">
    <name type="scientific">Pelagibacter ubique</name>
    <dbReference type="NCBI Taxonomy" id="198252"/>
    <lineage>
        <taxon>Bacteria</taxon>
        <taxon>Pseudomonadati</taxon>
        <taxon>Pseudomonadota</taxon>
        <taxon>Alphaproteobacteria</taxon>
        <taxon>Candidatus Pelagibacterales</taxon>
        <taxon>Candidatus Pelagibacteraceae</taxon>
        <taxon>Candidatus Pelagibacter</taxon>
    </lineage>
</organism>
<evidence type="ECO:0000313" key="2">
    <source>
        <dbReference type="Proteomes" id="UP001166004"/>
    </source>
</evidence>
<evidence type="ECO:0000313" key="1">
    <source>
        <dbReference type="EMBL" id="NMN68168.1"/>
    </source>
</evidence>
<comment type="caution">
    <text evidence="1">The sequence shown here is derived from an EMBL/GenBank/DDBJ whole genome shotgun (WGS) entry which is preliminary data.</text>
</comment>
<reference evidence="1 2" key="1">
    <citation type="submission" date="2019-07" db="EMBL/GenBank/DDBJ databases">
        <title>SAR11 Genome Evolution.</title>
        <authorList>
            <person name="Giovannoni S."/>
        </authorList>
    </citation>
    <scope>NUCLEOTIDE SEQUENCE [LARGE SCALE GENOMIC DNA]</scope>
    <source>
        <strain evidence="1 2">HTCC9565</strain>
    </source>
</reference>
<gene>
    <name evidence="1" type="ORF">VP91_00013340</name>
</gene>